<organism evidence="1 2">
    <name type="scientific">Ascaris lumbricoides</name>
    <name type="common">Giant roundworm</name>
    <dbReference type="NCBI Taxonomy" id="6252"/>
    <lineage>
        <taxon>Eukaryota</taxon>
        <taxon>Metazoa</taxon>
        <taxon>Ecdysozoa</taxon>
        <taxon>Nematoda</taxon>
        <taxon>Chromadorea</taxon>
        <taxon>Rhabditida</taxon>
        <taxon>Spirurina</taxon>
        <taxon>Ascaridomorpha</taxon>
        <taxon>Ascaridoidea</taxon>
        <taxon>Ascarididae</taxon>
        <taxon>Ascaris</taxon>
    </lineage>
</organism>
<keyword evidence="1" id="KW-1185">Reference proteome</keyword>
<dbReference type="WBParaSite" id="ALUE_0000636301-mRNA-1">
    <property type="protein sequence ID" value="ALUE_0000636301-mRNA-1"/>
    <property type="gene ID" value="ALUE_0000636301"/>
</dbReference>
<evidence type="ECO:0000313" key="1">
    <source>
        <dbReference type="Proteomes" id="UP000036681"/>
    </source>
</evidence>
<proteinExistence type="predicted"/>
<evidence type="ECO:0000313" key="2">
    <source>
        <dbReference type="WBParaSite" id="ALUE_0000636301-mRNA-1"/>
    </source>
</evidence>
<sequence length="31" mass="3510">MKVNFAICWTSVAFVCTIQLSESTYIRNRGA</sequence>
<protein>
    <submittedName>
        <fullName evidence="2">Neur_chan_memb domain-containing protein</fullName>
    </submittedName>
</protein>
<dbReference type="AlphaFoldDB" id="A0A0M3HUB4"/>
<reference evidence="2" key="1">
    <citation type="submission" date="2017-02" db="UniProtKB">
        <authorList>
            <consortium name="WormBaseParasite"/>
        </authorList>
    </citation>
    <scope>IDENTIFICATION</scope>
</reference>
<dbReference type="Proteomes" id="UP000036681">
    <property type="component" value="Unplaced"/>
</dbReference>
<accession>A0A0M3HUB4</accession>
<name>A0A0M3HUB4_ASCLU</name>